<dbReference type="AlphaFoldDB" id="A0AAD9G807"/>
<dbReference type="GO" id="GO:0002144">
    <property type="term" value="C:cytosolic tRNA wobble base thiouridylase complex"/>
    <property type="evidence" value="ECO:0007669"/>
    <property type="project" value="TreeGrafter"/>
</dbReference>
<evidence type="ECO:0000259" key="4">
    <source>
        <dbReference type="Pfam" id="PF01171"/>
    </source>
</evidence>
<dbReference type="GO" id="GO:0016779">
    <property type="term" value="F:nucleotidyltransferase activity"/>
    <property type="evidence" value="ECO:0007669"/>
    <property type="project" value="UniProtKB-UniRule"/>
</dbReference>
<keyword evidence="6" id="KW-1185">Reference proteome</keyword>
<dbReference type="EC" id="2.7.7.-" evidence="2"/>
<comment type="caution">
    <text evidence="5">The sequence shown here is derived from an EMBL/GenBank/DDBJ whole genome shotgun (WGS) entry which is preliminary data.</text>
</comment>
<keyword evidence="1 2" id="KW-0808">Transferase</keyword>
<sequence length="447" mass="50265">MKCAACNIATPVIKRSSSRLPYCRECFTYAFEEEVYKVIEDNKLIVDDDVVCIGVSGGKDSSVLAHVLATLKERHNRNWTLHLLAADEGIKGYRDDSLNVVLNMKNPNYDGLKILNFKERFGFTMDEVVALIGQKSNCTVCGTFRRQILEIGARLLGANKLCTGHNIDDNAETVLLNICRNDLFKLAKNLNTYKGTKQSLTSNHETGQSEYTCDGAKDSKESRKHIKEYDITQLRPQQVSETHTAVYSKPSDQAVGWHAENMHSTGLGLHDMHVCKPENEKTQGGVSVDIDNAASDANGTSEQSLREHVDNNTPVLKRIKPMMYCFEKEIVMYARYKKLEYFSTECIYAPEAYRGYMRTFIKQLEAVDPRIIENITHSSQHFYAEYSAGKAMKNCQKCGIQGINDICKACLTVDKLSSLKLNTNSHSRGIAKCHYTPKVSPTRLTPD</sequence>
<evidence type="ECO:0000256" key="1">
    <source>
        <dbReference type="ARBA" id="ARBA00022679"/>
    </source>
</evidence>
<name>A0AAD9G807_BABDI</name>
<evidence type="ECO:0000256" key="3">
    <source>
        <dbReference type="SAM" id="MobiDB-lite"/>
    </source>
</evidence>
<organism evidence="5 6">
    <name type="scientific">Babesia divergens</name>
    <dbReference type="NCBI Taxonomy" id="32595"/>
    <lineage>
        <taxon>Eukaryota</taxon>
        <taxon>Sar</taxon>
        <taxon>Alveolata</taxon>
        <taxon>Apicomplexa</taxon>
        <taxon>Aconoidasida</taxon>
        <taxon>Piroplasmida</taxon>
        <taxon>Babesiidae</taxon>
        <taxon>Babesia</taxon>
    </lineage>
</organism>
<dbReference type="GO" id="GO:0002143">
    <property type="term" value="P:tRNA wobble position uridine thiolation"/>
    <property type="evidence" value="ECO:0007669"/>
    <property type="project" value="TreeGrafter"/>
</dbReference>
<dbReference type="InterPro" id="IPR000541">
    <property type="entry name" value="Ncs6/Tuc1/Ctu1"/>
</dbReference>
<keyword evidence="2" id="KW-0820">tRNA-binding</keyword>
<comment type="similarity">
    <text evidence="2">Belongs to the TtcA family. CTU1/NCS6/ATPBD3 subfamily.</text>
</comment>
<gene>
    <name evidence="5" type="ORF">X943_004007</name>
</gene>
<proteinExistence type="inferred from homology"/>
<dbReference type="HAMAP" id="MF_03053">
    <property type="entry name" value="CTU1"/>
    <property type="match status" value="1"/>
</dbReference>
<dbReference type="EMBL" id="JAHBMH010000073">
    <property type="protein sequence ID" value="KAK1933520.1"/>
    <property type="molecule type" value="Genomic_DNA"/>
</dbReference>
<dbReference type="Pfam" id="PF01171">
    <property type="entry name" value="ATP_bind_3"/>
    <property type="match status" value="1"/>
</dbReference>
<dbReference type="Gene3D" id="3.40.50.620">
    <property type="entry name" value="HUPs"/>
    <property type="match status" value="2"/>
</dbReference>
<dbReference type="InterPro" id="IPR014729">
    <property type="entry name" value="Rossmann-like_a/b/a_fold"/>
</dbReference>
<reference evidence="5" key="1">
    <citation type="journal article" date="2014" name="Nucleic Acids Res.">
        <title>The evolutionary dynamics of variant antigen genes in Babesia reveal a history of genomic innovation underlying host-parasite interaction.</title>
        <authorList>
            <person name="Jackson A.P."/>
            <person name="Otto T.D."/>
            <person name="Darby A."/>
            <person name="Ramaprasad A."/>
            <person name="Xia D."/>
            <person name="Echaide I.E."/>
            <person name="Farber M."/>
            <person name="Gahlot S."/>
            <person name="Gamble J."/>
            <person name="Gupta D."/>
            <person name="Gupta Y."/>
            <person name="Jackson L."/>
            <person name="Malandrin L."/>
            <person name="Malas T.B."/>
            <person name="Moussa E."/>
            <person name="Nair M."/>
            <person name="Reid A.J."/>
            <person name="Sanders M."/>
            <person name="Sharma J."/>
            <person name="Tracey A."/>
            <person name="Quail M.A."/>
            <person name="Weir W."/>
            <person name="Wastling J.M."/>
            <person name="Hall N."/>
            <person name="Willadsen P."/>
            <person name="Lingelbach K."/>
            <person name="Shiels B."/>
            <person name="Tait A."/>
            <person name="Berriman M."/>
            <person name="Allred D.R."/>
            <person name="Pain A."/>
        </authorList>
    </citation>
    <scope>NUCLEOTIDE SEQUENCE</scope>
    <source>
        <strain evidence="5">1802A</strain>
    </source>
</reference>
<accession>A0AAD9G807</accession>
<evidence type="ECO:0000313" key="5">
    <source>
        <dbReference type="EMBL" id="KAK1933520.1"/>
    </source>
</evidence>
<feature type="domain" description="tRNA(Ile)-lysidine/2-thiocytidine synthase N-terminal" evidence="4">
    <location>
        <begin position="51"/>
        <end position="184"/>
    </location>
</feature>
<keyword evidence="2" id="KW-0963">Cytoplasm</keyword>
<dbReference type="GO" id="GO:0000049">
    <property type="term" value="F:tRNA binding"/>
    <property type="evidence" value="ECO:0007669"/>
    <property type="project" value="UniProtKB-UniRule"/>
</dbReference>
<evidence type="ECO:0000256" key="2">
    <source>
        <dbReference type="HAMAP-Rule" id="MF_03053"/>
    </source>
</evidence>
<comment type="function">
    <text evidence="2">Plays a central role in 2-thiolation of mcm(5)S(2)U at tRNA wobble positions of tRNA(Lys), tRNA(Glu) and tRNA(Gln). Directly binds tRNAs and probably acts by catalyzing adenylation of tRNAs, an intermediate required for 2-thiolation. It is unclear whether it acts as a sulfurtransferase that transfers sulfur from thiocarboxylated URM1 onto the uridine of tRNAs at wobble position.</text>
</comment>
<dbReference type="GO" id="GO:0005739">
    <property type="term" value="C:mitochondrion"/>
    <property type="evidence" value="ECO:0007669"/>
    <property type="project" value="TreeGrafter"/>
</dbReference>
<feature type="region of interest" description="Disordered" evidence="3">
    <location>
        <begin position="197"/>
        <end position="218"/>
    </location>
</feature>
<feature type="compositionally biased region" description="Polar residues" evidence="3">
    <location>
        <begin position="197"/>
        <end position="211"/>
    </location>
</feature>
<keyword evidence="2" id="KW-0694">RNA-binding</keyword>
<dbReference type="Proteomes" id="UP001195914">
    <property type="component" value="Unassembled WGS sequence"/>
</dbReference>
<evidence type="ECO:0000313" key="6">
    <source>
        <dbReference type="Proteomes" id="UP001195914"/>
    </source>
</evidence>
<dbReference type="InterPro" id="IPR011063">
    <property type="entry name" value="TilS/TtcA_N"/>
</dbReference>
<reference evidence="5" key="2">
    <citation type="submission" date="2021-05" db="EMBL/GenBank/DDBJ databases">
        <authorList>
            <person name="Pain A."/>
        </authorList>
    </citation>
    <scope>NUCLEOTIDE SEQUENCE</scope>
    <source>
        <strain evidence="5">1802A</strain>
    </source>
</reference>
<dbReference type="SUPFAM" id="SSF52402">
    <property type="entry name" value="Adenine nucleotide alpha hydrolases-like"/>
    <property type="match status" value="1"/>
</dbReference>
<dbReference type="PANTHER" id="PTHR11807:SF12">
    <property type="entry name" value="CYTOPLASMIC TRNA 2-THIOLATION PROTEIN 1"/>
    <property type="match status" value="1"/>
</dbReference>
<protein>
    <recommendedName>
        <fullName evidence="2">Cytoplasmic tRNA 2-thiolation protein 1</fullName>
        <ecNumber evidence="2">2.7.7.-</ecNumber>
    </recommendedName>
    <alternativeName>
        <fullName evidence="2">Cytoplasmic tRNA adenylyltransferase 1</fullName>
    </alternativeName>
</protein>
<dbReference type="PANTHER" id="PTHR11807">
    <property type="entry name" value="ATPASES OF THE PP SUPERFAMILY-RELATED"/>
    <property type="match status" value="1"/>
</dbReference>
<comment type="subcellular location">
    <subcellularLocation>
        <location evidence="2">Cytoplasm</location>
    </subcellularLocation>
</comment>
<dbReference type="GO" id="GO:0032447">
    <property type="term" value="P:protein urmylation"/>
    <property type="evidence" value="ECO:0007669"/>
    <property type="project" value="UniProtKB-UniRule"/>
</dbReference>
<keyword evidence="2" id="KW-0819">tRNA processing</keyword>
<comment type="pathway">
    <text evidence="2">tRNA modification; 5-methoxycarbonylmethyl-2-thiouridine-tRNA biosynthesis.</text>
</comment>